<evidence type="ECO:0000256" key="2">
    <source>
        <dbReference type="ARBA" id="ARBA00023319"/>
    </source>
</evidence>
<reference evidence="5 6" key="1">
    <citation type="submission" date="2022-05" db="EMBL/GenBank/DDBJ databases">
        <authorList>
            <consortium name="Genoscope - CEA"/>
            <person name="William W."/>
        </authorList>
    </citation>
    <scope>NUCLEOTIDE SEQUENCE [LARGE SCALE GENOMIC DNA]</scope>
</reference>
<protein>
    <recommendedName>
        <fullName evidence="4">EGF-like domain-containing protein</fullName>
    </recommendedName>
</protein>
<dbReference type="PROSITE" id="PS50026">
    <property type="entry name" value="EGF_3"/>
    <property type="match status" value="2"/>
</dbReference>
<dbReference type="GO" id="GO:0072534">
    <property type="term" value="C:perineuronal net"/>
    <property type="evidence" value="ECO:0007669"/>
    <property type="project" value="TreeGrafter"/>
</dbReference>
<dbReference type="CDD" id="cd00054">
    <property type="entry name" value="EGF_CA"/>
    <property type="match status" value="2"/>
</dbReference>
<evidence type="ECO:0000256" key="3">
    <source>
        <dbReference type="PROSITE-ProRule" id="PRU00076"/>
    </source>
</evidence>
<feature type="domain" description="EGF-like" evidence="4">
    <location>
        <begin position="379"/>
        <end position="417"/>
    </location>
</feature>
<keyword evidence="6" id="KW-1185">Reference proteome</keyword>
<dbReference type="GO" id="GO:0010001">
    <property type="term" value="P:glial cell differentiation"/>
    <property type="evidence" value="ECO:0007669"/>
    <property type="project" value="TreeGrafter"/>
</dbReference>
<comment type="caution">
    <text evidence="5">The sequence shown here is derived from an EMBL/GenBank/DDBJ whole genome shotgun (WGS) entry which is preliminary data.</text>
</comment>
<dbReference type="PANTHER" id="PTHR22804">
    <property type="entry name" value="AGGRECAN/VERSICAN PROTEOGLYCAN"/>
    <property type="match status" value="1"/>
</dbReference>
<keyword evidence="3" id="KW-1015">Disulfide bond</keyword>
<dbReference type="GO" id="GO:0045202">
    <property type="term" value="C:synapse"/>
    <property type="evidence" value="ECO:0007669"/>
    <property type="project" value="TreeGrafter"/>
</dbReference>
<organism evidence="5 6">
    <name type="scientific">Pocillopora meandrina</name>
    <dbReference type="NCBI Taxonomy" id="46732"/>
    <lineage>
        <taxon>Eukaryota</taxon>
        <taxon>Metazoa</taxon>
        <taxon>Cnidaria</taxon>
        <taxon>Anthozoa</taxon>
        <taxon>Hexacorallia</taxon>
        <taxon>Scleractinia</taxon>
        <taxon>Astrocoeniina</taxon>
        <taxon>Pocilloporidae</taxon>
        <taxon>Pocillopora</taxon>
    </lineage>
</organism>
<dbReference type="AlphaFoldDB" id="A0AAU9W287"/>
<gene>
    <name evidence="5" type="ORF">PMEA_00030892</name>
</gene>
<evidence type="ECO:0000259" key="4">
    <source>
        <dbReference type="PROSITE" id="PS50026"/>
    </source>
</evidence>
<evidence type="ECO:0000313" key="6">
    <source>
        <dbReference type="Proteomes" id="UP001159428"/>
    </source>
</evidence>
<proteinExistence type="predicted"/>
<keyword evidence="3" id="KW-0245">EGF-like domain</keyword>
<comment type="caution">
    <text evidence="3">Lacks conserved residue(s) required for the propagation of feature annotation.</text>
</comment>
<dbReference type="Gene3D" id="2.10.25.10">
    <property type="entry name" value="Laminin"/>
    <property type="match status" value="2"/>
</dbReference>
<dbReference type="GO" id="GO:0005615">
    <property type="term" value="C:extracellular space"/>
    <property type="evidence" value="ECO:0007669"/>
    <property type="project" value="TreeGrafter"/>
</dbReference>
<name>A0AAU9W287_9CNID</name>
<dbReference type="PROSITE" id="PS01186">
    <property type="entry name" value="EGF_2"/>
    <property type="match status" value="2"/>
</dbReference>
<evidence type="ECO:0000256" key="1">
    <source>
        <dbReference type="ARBA" id="ARBA00023180"/>
    </source>
</evidence>
<feature type="disulfide bond" evidence="3">
    <location>
        <begin position="145"/>
        <end position="154"/>
    </location>
</feature>
<feature type="disulfide bond" evidence="3">
    <location>
        <begin position="388"/>
        <end position="405"/>
    </location>
</feature>
<dbReference type="InterPro" id="IPR050691">
    <property type="entry name" value="Hyaluronan_bind_Proteoglycan"/>
</dbReference>
<feature type="disulfide bond" evidence="3">
    <location>
        <begin position="126"/>
        <end position="143"/>
    </location>
</feature>
<keyword evidence="2" id="KW-0393">Immunoglobulin domain</keyword>
<sequence>MVIGQALQVARRKYMAKALSASVDKLITDVGKIKSLEEKITSLQRDSTDSGVSSLRKDLDQSKFQLMTSDNDTRQILKAVNTSFAYELEKLGTFLYQLNSTLNRTNSDVMELKETLRKFPCYSNPCKNGATCYPGNKRSKFICACASGFVGEICEKAAESCKEINDDSDDKGINQSFPLKLGSDIISVYCHVTSLGPCGDGGWTLVMKINGSKNTFHYDSEIWSNETGLNIQGGMTGFDEQETKLPTYWKTNFTKICLGMKNGEELKFILINKTAESLHSLIADGEYRNTSLGRDAWKSLLGSNGSLQLNCNKEGFNARTPSAVRPRARIGILGNDQNDCNSCDSRIGFGTAPGSNTCGNVAALQADNGDKNVIAMGYIFYPCCSNPCKNGGTCYLANERCKFICACAPGFVGEKCEKAAENCKEINDDNKEKGFPVINQSFPLKFGSTKILVYCHTTSLGLCGDGGWTLVMKINGSKNTFNYDSEIWSNKTGLNIKAGMTGLDDQETKLPTYWKTNFTKICLGMKTGGQVNFMLMNKTAESLHSLIADGEYRNTSLGRDAWKSLLGSEGSLQLNCNKEGFNTISPRANQPKARIGILGNDQNDCESCDSRIGFGTAPGANTCGNVAAHTADNGNRNVAVMGYIFVQ</sequence>
<dbReference type="GO" id="GO:0002052">
    <property type="term" value="P:positive regulation of neuroblast proliferation"/>
    <property type="evidence" value="ECO:0007669"/>
    <property type="project" value="TreeGrafter"/>
</dbReference>
<feature type="disulfide bond" evidence="3">
    <location>
        <begin position="407"/>
        <end position="416"/>
    </location>
</feature>
<dbReference type="PANTHER" id="PTHR22804:SF10">
    <property type="entry name" value="HYALURONAN AND PROTEOGLYCAN LINK PROTEIN 1"/>
    <property type="match status" value="1"/>
</dbReference>
<dbReference type="SUPFAM" id="SSF57196">
    <property type="entry name" value="EGF/Laminin"/>
    <property type="match status" value="2"/>
</dbReference>
<dbReference type="EMBL" id="CALNXJ010000007">
    <property type="protein sequence ID" value="CAH3044075.1"/>
    <property type="molecule type" value="Genomic_DNA"/>
</dbReference>
<feature type="domain" description="EGF-like" evidence="4">
    <location>
        <begin position="117"/>
        <end position="155"/>
    </location>
</feature>
<dbReference type="PROSITE" id="PS00022">
    <property type="entry name" value="EGF_1"/>
    <property type="match status" value="2"/>
</dbReference>
<dbReference type="SMART" id="SM00181">
    <property type="entry name" value="EGF"/>
    <property type="match status" value="2"/>
</dbReference>
<accession>A0AAU9W287</accession>
<keyword evidence="1" id="KW-0325">Glycoprotein</keyword>
<dbReference type="Pfam" id="PF00008">
    <property type="entry name" value="EGF"/>
    <property type="match status" value="1"/>
</dbReference>
<dbReference type="Proteomes" id="UP001159428">
    <property type="component" value="Unassembled WGS sequence"/>
</dbReference>
<evidence type="ECO:0000313" key="5">
    <source>
        <dbReference type="EMBL" id="CAH3044075.1"/>
    </source>
</evidence>
<dbReference type="InterPro" id="IPR000742">
    <property type="entry name" value="EGF"/>
</dbReference>